<evidence type="ECO:0000256" key="1">
    <source>
        <dbReference type="ARBA" id="ARBA00004370"/>
    </source>
</evidence>
<accession>A0A820SA35</accession>
<evidence type="ECO:0000256" key="3">
    <source>
        <dbReference type="ARBA" id="ARBA00022737"/>
    </source>
</evidence>
<keyword evidence="4" id="KW-1133">Transmembrane helix</keyword>
<keyword evidence="5" id="KW-0472">Membrane</keyword>
<protein>
    <submittedName>
        <fullName evidence="6">Uncharacterized protein</fullName>
    </submittedName>
</protein>
<dbReference type="PANTHER" id="PTHR12546:SF33">
    <property type="entry name" value="SPERM VESICLE FUSION PROTEIN FER-1"/>
    <property type="match status" value="1"/>
</dbReference>
<name>A0A820SA35_9BILA</name>
<dbReference type="InterPro" id="IPR037721">
    <property type="entry name" value="Ferlin"/>
</dbReference>
<dbReference type="PANTHER" id="PTHR12546">
    <property type="entry name" value="FER-1-LIKE"/>
    <property type="match status" value="1"/>
</dbReference>
<dbReference type="GO" id="GO:0007009">
    <property type="term" value="P:plasma membrane organization"/>
    <property type="evidence" value="ECO:0007669"/>
    <property type="project" value="TreeGrafter"/>
</dbReference>
<dbReference type="AlphaFoldDB" id="A0A820SA35"/>
<comment type="caution">
    <text evidence="6">The sequence shown here is derived from an EMBL/GenBank/DDBJ whole genome shotgun (WGS) entry which is preliminary data.</text>
</comment>
<evidence type="ECO:0000256" key="5">
    <source>
        <dbReference type="ARBA" id="ARBA00023136"/>
    </source>
</evidence>
<comment type="subcellular location">
    <subcellularLocation>
        <location evidence="1">Membrane</location>
    </subcellularLocation>
</comment>
<organism evidence="6 7">
    <name type="scientific">Adineta steineri</name>
    <dbReference type="NCBI Taxonomy" id="433720"/>
    <lineage>
        <taxon>Eukaryota</taxon>
        <taxon>Metazoa</taxon>
        <taxon>Spiralia</taxon>
        <taxon>Gnathifera</taxon>
        <taxon>Rotifera</taxon>
        <taxon>Eurotatoria</taxon>
        <taxon>Bdelloidea</taxon>
        <taxon>Adinetida</taxon>
        <taxon>Adinetidae</taxon>
        <taxon>Adineta</taxon>
    </lineage>
</organism>
<feature type="non-terminal residue" evidence="6">
    <location>
        <position position="91"/>
    </location>
</feature>
<sequence length="91" mass="11008">MLRCQQQYENIIGNEVIIEDDIDWWSKYYASKGELNKCGTYIAKGYETLTIYSHPLELYRFYEGFTDFCRTFELFRGKTKFEEENEIVVEF</sequence>
<evidence type="ECO:0000313" key="7">
    <source>
        <dbReference type="Proteomes" id="UP000663881"/>
    </source>
</evidence>
<evidence type="ECO:0000256" key="2">
    <source>
        <dbReference type="ARBA" id="ARBA00022692"/>
    </source>
</evidence>
<keyword evidence="2" id="KW-0812">Transmembrane</keyword>
<dbReference type="EMBL" id="CAJOAY010034759">
    <property type="protein sequence ID" value="CAF4447176.1"/>
    <property type="molecule type" value="Genomic_DNA"/>
</dbReference>
<dbReference type="GO" id="GO:0016020">
    <property type="term" value="C:membrane"/>
    <property type="evidence" value="ECO:0007669"/>
    <property type="project" value="UniProtKB-SubCell"/>
</dbReference>
<evidence type="ECO:0000313" key="6">
    <source>
        <dbReference type="EMBL" id="CAF4447176.1"/>
    </source>
</evidence>
<gene>
    <name evidence="6" type="ORF">OKA104_LOCUS53955</name>
</gene>
<dbReference type="Proteomes" id="UP000663881">
    <property type="component" value="Unassembled WGS sequence"/>
</dbReference>
<dbReference type="GO" id="GO:0061025">
    <property type="term" value="P:membrane fusion"/>
    <property type="evidence" value="ECO:0007669"/>
    <property type="project" value="TreeGrafter"/>
</dbReference>
<reference evidence="6" key="1">
    <citation type="submission" date="2021-02" db="EMBL/GenBank/DDBJ databases">
        <authorList>
            <person name="Nowell W R."/>
        </authorList>
    </citation>
    <scope>NUCLEOTIDE SEQUENCE</scope>
</reference>
<evidence type="ECO:0000256" key="4">
    <source>
        <dbReference type="ARBA" id="ARBA00022989"/>
    </source>
</evidence>
<keyword evidence="3" id="KW-0677">Repeat</keyword>
<proteinExistence type="predicted"/>